<evidence type="ECO:0000259" key="10">
    <source>
        <dbReference type="PROSITE" id="PS50109"/>
    </source>
</evidence>
<organism evidence="12 13">
    <name type="scientific">Hymenobacter volaticus</name>
    <dbReference type="NCBI Taxonomy" id="2932254"/>
    <lineage>
        <taxon>Bacteria</taxon>
        <taxon>Pseudomonadati</taxon>
        <taxon>Bacteroidota</taxon>
        <taxon>Cytophagia</taxon>
        <taxon>Cytophagales</taxon>
        <taxon>Hymenobacteraceae</taxon>
        <taxon>Hymenobacter</taxon>
    </lineage>
</organism>
<dbReference type="EC" id="2.7.13.3" evidence="2"/>
<dbReference type="Pfam" id="PF02518">
    <property type="entry name" value="HATPase_c"/>
    <property type="match status" value="1"/>
</dbReference>
<dbReference type="PANTHER" id="PTHR43547:SF2">
    <property type="entry name" value="HYBRID SIGNAL TRANSDUCTION HISTIDINE KINASE C"/>
    <property type="match status" value="1"/>
</dbReference>
<dbReference type="Pfam" id="PF07495">
    <property type="entry name" value="Y_Y_Y"/>
    <property type="match status" value="1"/>
</dbReference>
<evidence type="ECO:0000313" key="12">
    <source>
        <dbReference type="EMBL" id="UOQ68784.1"/>
    </source>
</evidence>
<evidence type="ECO:0000256" key="1">
    <source>
        <dbReference type="ARBA" id="ARBA00000085"/>
    </source>
</evidence>
<feature type="domain" description="Histidine kinase" evidence="10">
    <location>
        <begin position="123"/>
        <end position="346"/>
    </location>
</feature>
<reference evidence="12" key="1">
    <citation type="submission" date="2022-04" db="EMBL/GenBank/DDBJ databases">
        <title>Hymenobacter sp. isolated from the air.</title>
        <authorList>
            <person name="Won M."/>
            <person name="Lee C.-M."/>
            <person name="Woen H.-Y."/>
            <person name="Kwon S.-W."/>
        </authorList>
    </citation>
    <scope>NUCLEOTIDE SEQUENCE</scope>
    <source>
        <strain evidence="12">5420S-77</strain>
        <plasmid evidence="12">unnamed2</plasmid>
    </source>
</reference>
<sequence length="637" mass="72183">MPQQNHYAYQLKGFDQGWNYVGSTTTAYYTNLDPGEYEFQVKASNNDGIWNPAGTSIKIVIHPPFWRTYYAYVLYVALFGCTLLYIRYRGIKQLKKEFEQEQERKQAERVRELDSLKIKFLTNLSHEFRTPISLILAPANKLMAQQKDPQSAGQLQVIQRNAQRLLHLVNQLLDFRKLEEHELQLNLSEGEISSFVREVTNSFQDLAEIKKIKLSLRLPSEQLFVLFDYDKVERILVNLLSNAFKFTPEGGSVRVELSALPAPAATPETTIRIEVADTGIGISPSEQNLIFERFFQGHELGSVLNQSSGIGLSITKEFAELHGGTIAVASELSQGTSFTVELPLATFAPVVEQETELPAEAASITESKKPGRPVKKHKGEELPHLLLVEDDDDFRYYLKDNLKDNYKITDVINGKDGWYKALSCHPDLIVSDITMPYMDGVALSRKLKSDKRTSHIPIILLTGLTQDGEQLRGLESGANDYLTKPFNFEILHVRIKNLLELNRALKTTYTKQLQVVPSPVEIESSSEKFLNNVVLYIEKNLKNTNFSVEDLSDHFGMSRGSMYNKILELTGMPPVEFIRSFKLDRAAVLLQESDLTISEVAYRAGFATPHYFTKSFKAKFSILPSDYRKSKKQGLTS</sequence>
<dbReference type="PROSITE" id="PS50110">
    <property type="entry name" value="RESPONSE_REGULATORY"/>
    <property type="match status" value="1"/>
</dbReference>
<gene>
    <name evidence="12" type="ORF">MUN86_25215</name>
</gene>
<dbReference type="PROSITE" id="PS00041">
    <property type="entry name" value="HTH_ARAC_FAMILY_1"/>
    <property type="match status" value="1"/>
</dbReference>
<feature type="domain" description="HTH araC/xylS-type" evidence="9">
    <location>
        <begin position="531"/>
        <end position="630"/>
    </location>
</feature>
<dbReference type="PROSITE" id="PS50109">
    <property type="entry name" value="HIS_KIN"/>
    <property type="match status" value="1"/>
</dbReference>
<evidence type="ECO:0000313" key="13">
    <source>
        <dbReference type="Proteomes" id="UP000830401"/>
    </source>
</evidence>
<keyword evidence="4" id="KW-0805">Transcription regulation</keyword>
<dbReference type="InterPro" id="IPR013783">
    <property type="entry name" value="Ig-like_fold"/>
</dbReference>
<keyword evidence="12" id="KW-0067">ATP-binding</keyword>
<evidence type="ECO:0000256" key="2">
    <source>
        <dbReference type="ARBA" id="ARBA00012438"/>
    </source>
</evidence>
<dbReference type="SUPFAM" id="SSF47384">
    <property type="entry name" value="Homodimeric domain of signal transducing histidine kinase"/>
    <property type="match status" value="1"/>
</dbReference>
<feature type="transmembrane region" description="Helical" evidence="8">
    <location>
        <begin position="69"/>
        <end position="86"/>
    </location>
</feature>
<dbReference type="Pfam" id="PF00072">
    <property type="entry name" value="Response_reg"/>
    <property type="match status" value="1"/>
</dbReference>
<dbReference type="SMART" id="SM00448">
    <property type="entry name" value="REC"/>
    <property type="match status" value="1"/>
</dbReference>
<dbReference type="InterPro" id="IPR011006">
    <property type="entry name" value="CheY-like_superfamily"/>
</dbReference>
<protein>
    <recommendedName>
        <fullName evidence="2">histidine kinase</fullName>
        <ecNumber evidence="2">2.7.13.3</ecNumber>
    </recommendedName>
</protein>
<dbReference type="SUPFAM" id="SSF52172">
    <property type="entry name" value="CheY-like"/>
    <property type="match status" value="1"/>
</dbReference>
<dbReference type="InterPro" id="IPR004358">
    <property type="entry name" value="Sig_transdc_His_kin-like_C"/>
</dbReference>
<dbReference type="PRINTS" id="PR00344">
    <property type="entry name" value="BCTRLSENSOR"/>
</dbReference>
<dbReference type="InterPro" id="IPR003594">
    <property type="entry name" value="HATPase_dom"/>
</dbReference>
<dbReference type="InterPro" id="IPR036097">
    <property type="entry name" value="HisK_dim/P_sf"/>
</dbReference>
<keyword evidence="8" id="KW-0812">Transmembrane</keyword>
<dbReference type="InterPro" id="IPR001789">
    <property type="entry name" value="Sig_transdc_resp-reg_receiver"/>
</dbReference>
<dbReference type="InterPro" id="IPR018060">
    <property type="entry name" value="HTH_AraC"/>
</dbReference>
<evidence type="ECO:0000256" key="4">
    <source>
        <dbReference type="ARBA" id="ARBA00023015"/>
    </source>
</evidence>
<feature type="domain" description="Response regulatory" evidence="11">
    <location>
        <begin position="384"/>
        <end position="499"/>
    </location>
</feature>
<dbReference type="CDD" id="cd00146">
    <property type="entry name" value="PKD"/>
    <property type="match status" value="1"/>
</dbReference>
<dbReference type="PANTHER" id="PTHR43547">
    <property type="entry name" value="TWO-COMPONENT HISTIDINE KINASE"/>
    <property type="match status" value="1"/>
</dbReference>
<dbReference type="CDD" id="cd00082">
    <property type="entry name" value="HisKA"/>
    <property type="match status" value="1"/>
</dbReference>
<accession>A0ABY4GEG2</accession>
<dbReference type="InterPro" id="IPR036890">
    <property type="entry name" value="HATPase_C_sf"/>
</dbReference>
<dbReference type="InterPro" id="IPR018062">
    <property type="entry name" value="HTH_AraC-typ_CS"/>
</dbReference>
<evidence type="ECO:0000259" key="9">
    <source>
        <dbReference type="PROSITE" id="PS01124"/>
    </source>
</evidence>
<comment type="catalytic activity">
    <reaction evidence="1">
        <text>ATP + protein L-histidine = ADP + protein N-phospho-L-histidine.</text>
        <dbReference type="EC" id="2.7.13.3"/>
    </reaction>
</comment>
<evidence type="ECO:0000256" key="8">
    <source>
        <dbReference type="SAM" id="Phobius"/>
    </source>
</evidence>
<evidence type="ECO:0000256" key="7">
    <source>
        <dbReference type="PROSITE-ProRule" id="PRU00169"/>
    </source>
</evidence>
<feature type="modified residue" description="4-aspartylphosphate" evidence="7">
    <location>
        <position position="432"/>
    </location>
</feature>
<dbReference type="Pfam" id="PF12833">
    <property type="entry name" value="HTH_18"/>
    <property type="match status" value="1"/>
</dbReference>
<dbReference type="SMART" id="SM00387">
    <property type="entry name" value="HATPase_c"/>
    <property type="match status" value="1"/>
</dbReference>
<dbReference type="RefSeq" id="WP_245126322.1">
    <property type="nucleotide sequence ID" value="NZ_CP095063.1"/>
</dbReference>
<dbReference type="InterPro" id="IPR005467">
    <property type="entry name" value="His_kinase_dom"/>
</dbReference>
<dbReference type="SUPFAM" id="SSF55874">
    <property type="entry name" value="ATPase domain of HSP90 chaperone/DNA topoisomerase II/histidine kinase"/>
    <property type="match status" value="1"/>
</dbReference>
<dbReference type="GO" id="GO:0005524">
    <property type="term" value="F:ATP binding"/>
    <property type="evidence" value="ECO:0007669"/>
    <property type="project" value="UniProtKB-KW"/>
</dbReference>
<dbReference type="SUPFAM" id="SSF46689">
    <property type="entry name" value="Homeodomain-like"/>
    <property type="match status" value="1"/>
</dbReference>
<evidence type="ECO:0000256" key="3">
    <source>
        <dbReference type="ARBA" id="ARBA00022553"/>
    </source>
</evidence>
<evidence type="ECO:0000256" key="6">
    <source>
        <dbReference type="ARBA" id="ARBA00023163"/>
    </source>
</evidence>
<keyword evidence="13" id="KW-1185">Reference proteome</keyword>
<keyword evidence="12" id="KW-0614">Plasmid</keyword>
<dbReference type="InterPro" id="IPR011123">
    <property type="entry name" value="Y_Y_Y"/>
</dbReference>
<keyword evidence="5" id="KW-0238">DNA-binding</keyword>
<dbReference type="Proteomes" id="UP000830401">
    <property type="component" value="Plasmid unnamed2"/>
</dbReference>
<evidence type="ECO:0000259" key="11">
    <source>
        <dbReference type="PROSITE" id="PS50110"/>
    </source>
</evidence>
<dbReference type="EMBL" id="CP095063">
    <property type="protein sequence ID" value="UOQ68784.1"/>
    <property type="molecule type" value="Genomic_DNA"/>
</dbReference>
<dbReference type="Gene3D" id="3.30.565.10">
    <property type="entry name" value="Histidine kinase-like ATPase, C-terminal domain"/>
    <property type="match status" value="1"/>
</dbReference>
<evidence type="ECO:0000256" key="5">
    <source>
        <dbReference type="ARBA" id="ARBA00023125"/>
    </source>
</evidence>
<keyword evidence="12" id="KW-0547">Nucleotide-binding</keyword>
<dbReference type="Gene3D" id="2.60.40.10">
    <property type="entry name" value="Immunoglobulins"/>
    <property type="match status" value="1"/>
</dbReference>
<dbReference type="InterPro" id="IPR003661">
    <property type="entry name" value="HisK_dim/P_dom"/>
</dbReference>
<keyword evidence="8" id="KW-0472">Membrane</keyword>
<name>A0ABY4GEG2_9BACT</name>
<keyword evidence="8" id="KW-1133">Transmembrane helix</keyword>
<dbReference type="SMART" id="SM00342">
    <property type="entry name" value="HTH_ARAC"/>
    <property type="match status" value="1"/>
</dbReference>
<keyword evidence="6" id="KW-0804">Transcription</keyword>
<dbReference type="Gene3D" id="1.10.10.60">
    <property type="entry name" value="Homeodomain-like"/>
    <property type="match status" value="2"/>
</dbReference>
<dbReference type="Pfam" id="PF00512">
    <property type="entry name" value="HisKA"/>
    <property type="match status" value="1"/>
</dbReference>
<dbReference type="Gene3D" id="1.10.287.130">
    <property type="match status" value="1"/>
</dbReference>
<proteinExistence type="predicted"/>
<dbReference type="SMART" id="SM00388">
    <property type="entry name" value="HisKA"/>
    <property type="match status" value="1"/>
</dbReference>
<dbReference type="InterPro" id="IPR009057">
    <property type="entry name" value="Homeodomain-like_sf"/>
</dbReference>
<dbReference type="PROSITE" id="PS01124">
    <property type="entry name" value="HTH_ARAC_FAMILY_2"/>
    <property type="match status" value="1"/>
</dbReference>
<dbReference type="Gene3D" id="3.40.50.2300">
    <property type="match status" value="1"/>
</dbReference>
<keyword evidence="3 7" id="KW-0597">Phosphoprotein</keyword>
<dbReference type="CDD" id="cd17574">
    <property type="entry name" value="REC_OmpR"/>
    <property type="match status" value="1"/>
</dbReference>
<geneLocation type="plasmid" evidence="12 13">
    <name>unnamed2</name>
</geneLocation>